<dbReference type="OrthoDB" id="8019190at2759"/>
<evidence type="ECO:0000259" key="1">
    <source>
        <dbReference type="PROSITE" id="PS50994"/>
    </source>
</evidence>
<dbReference type="PANTHER" id="PTHR47331">
    <property type="entry name" value="PHD-TYPE DOMAIN-CONTAINING PROTEIN"/>
    <property type="match status" value="1"/>
</dbReference>
<dbReference type="STRING" id="6335.A0A0V1KX13"/>
<dbReference type="InterPro" id="IPR012337">
    <property type="entry name" value="RNaseH-like_sf"/>
</dbReference>
<evidence type="ECO:0000313" key="2">
    <source>
        <dbReference type="EMBL" id="KRZ51500.1"/>
    </source>
</evidence>
<dbReference type="Pfam" id="PF18701">
    <property type="entry name" value="DUF5641"/>
    <property type="match status" value="1"/>
</dbReference>
<dbReference type="Gene3D" id="1.10.340.70">
    <property type="match status" value="1"/>
</dbReference>
<dbReference type="PANTHER" id="PTHR47331:SF1">
    <property type="entry name" value="GAG-LIKE PROTEIN"/>
    <property type="match status" value="1"/>
</dbReference>
<protein>
    <recommendedName>
        <fullName evidence="1">Integrase catalytic domain-containing protein</fullName>
    </recommendedName>
</protein>
<dbReference type="GO" id="GO:0015074">
    <property type="term" value="P:DNA integration"/>
    <property type="evidence" value="ECO:0007669"/>
    <property type="project" value="InterPro"/>
</dbReference>
<proteinExistence type="predicted"/>
<dbReference type="SUPFAM" id="SSF53098">
    <property type="entry name" value="Ribonuclease H-like"/>
    <property type="match status" value="1"/>
</dbReference>
<comment type="caution">
    <text evidence="2">The sequence shown here is derived from an EMBL/GenBank/DDBJ whole genome shotgun (WGS) entry which is preliminary data.</text>
</comment>
<dbReference type="InterPro" id="IPR040676">
    <property type="entry name" value="DUF5641"/>
</dbReference>
<dbReference type="InterPro" id="IPR036397">
    <property type="entry name" value="RNaseH_sf"/>
</dbReference>
<dbReference type="InterPro" id="IPR041588">
    <property type="entry name" value="Integrase_H2C2"/>
</dbReference>
<reference evidence="2 3" key="1">
    <citation type="submission" date="2015-05" db="EMBL/GenBank/DDBJ databases">
        <title>Evolution of Trichinella species and genotypes.</title>
        <authorList>
            <person name="Korhonen P.K."/>
            <person name="Edoardo P."/>
            <person name="Giuseppe L.R."/>
            <person name="Gasser R.B."/>
        </authorList>
    </citation>
    <scope>NUCLEOTIDE SEQUENCE [LARGE SCALE GENOMIC DNA]</scope>
    <source>
        <strain evidence="2">ISS10</strain>
    </source>
</reference>
<evidence type="ECO:0000313" key="3">
    <source>
        <dbReference type="Proteomes" id="UP000054721"/>
    </source>
</evidence>
<dbReference type="PROSITE" id="PS50994">
    <property type="entry name" value="INTEGRASE"/>
    <property type="match status" value="1"/>
</dbReference>
<dbReference type="AlphaFoldDB" id="A0A0V1KX13"/>
<keyword evidence="3" id="KW-1185">Reference proteome</keyword>
<organism evidence="2 3">
    <name type="scientific">Trichinella nativa</name>
    <dbReference type="NCBI Taxonomy" id="6335"/>
    <lineage>
        <taxon>Eukaryota</taxon>
        <taxon>Metazoa</taxon>
        <taxon>Ecdysozoa</taxon>
        <taxon>Nematoda</taxon>
        <taxon>Enoplea</taxon>
        <taxon>Dorylaimia</taxon>
        <taxon>Trichinellida</taxon>
        <taxon>Trichinellidae</taxon>
        <taxon>Trichinella</taxon>
    </lineage>
</organism>
<gene>
    <name evidence="2" type="ORF">T02_13179</name>
</gene>
<dbReference type="GO" id="GO:0003676">
    <property type="term" value="F:nucleic acid binding"/>
    <property type="evidence" value="ECO:0007669"/>
    <property type="project" value="InterPro"/>
</dbReference>
<sequence>MEDKDSNFESKDYPSINLKIDEYHPSSVTVLVNVEEDIKLNPERFEDFEKLIRVTAYCRRFLANCRHPESNRRLGLLTLVELQIAENYWIRKAQRECFANEIQQLLNGKRITSNSQLIHLDSFLDENGLMRINGQLQNSTLPEMTKHPLILPDKHPLTELHSGIETTLTMLRQRFWILRGRRNVKGIIKKCPCCRRVGSKPFVLKMAPLPADRIQPTRPFENTGLDLAGPLLTRNGKTVKKSYILIFTCMTTRAVHLEVVSDMTVVRVMEAIRRFIARRGKPRILQSDNFRSFKQLDQELQLLSNKKMADCLEKELSAHRIQWKFITERAPWMGGYWERLIRSIKNSLHKVLQRALVDEEGLSTILCDIEARINARPLTYLSEDPKDPEVLTPYHFLTGTNFMDLPEVNPEDDEWVPRVTTTSELRKVWSYHQRLIALWWKRWKTEYIVALNKFQKWPYSNEAPQVGDIVLIDECNVPKNKWKLGKIIELYPGKDGIARTAKLRTSIGFIKRPTAKLHLIEPALHAFGDASKLAYGAAVYLVAIDKDGKRTVNLVLAKAKVAPLKQVTLPRLELMAAFTAAKLIAFVKNNIGIRVDELNCWSDSEITLCWIKNSTQKLKPFIQNRVEVIRQLTSPVLWRHCPTKNNPADLLSRGSTVKQLASQPLWWHGPP</sequence>
<dbReference type="EMBL" id="JYDW01000224">
    <property type="protein sequence ID" value="KRZ51500.1"/>
    <property type="molecule type" value="Genomic_DNA"/>
</dbReference>
<name>A0A0V1KX13_9BILA</name>
<dbReference type="Proteomes" id="UP000054721">
    <property type="component" value="Unassembled WGS sequence"/>
</dbReference>
<dbReference type="InterPro" id="IPR001584">
    <property type="entry name" value="Integrase_cat-core"/>
</dbReference>
<dbReference type="Gene3D" id="3.30.420.10">
    <property type="entry name" value="Ribonuclease H-like superfamily/Ribonuclease H"/>
    <property type="match status" value="1"/>
</dbReference>
<feature type="domain" description="Integrase catalytic" evidence="1">
    <location>
        <begin position="215"/>
        <end position="401"/>
    </location>
</feature>
<accession>A0A0V1KX13</accession>
<dbReference type="Pfam" id="PF17921">
    <property type="entry name" value="Integrase_H2C2"/>
    <property type="match status" value="1"/>
</dbReference>